<reference evidence="1 2" key="1">
    <citation type="submission" date="2019-10" db="EMBL/GenBank/DDBJ databases">
        <title>Lysobacter alkalisoli sp. nov., isolated from saline-alkaline soil.</title>
        <authorList>
            <person name="Sun J.-Q."/>
        </authorList>
    </citation>
    <scope>NUCLEOTIDE SEQUENCE [LARGE SCALE GENOMIC DNA]</scope>
    <source>
        <strain evidence="1 2">KCTC 42381</strain>
    </source>
</reference>
<dbReference type="Proteomes" id="UP000320431">
    <property type="component" value="Unassembled WGS sequence"/>
</dbReference>
<gene>
    <name evidence="1" type="ORF">FKV24_003605</name>
</gene>
<organism evidence="1 2">
    <name type="scientific">Marilutibacter maris</name>
    <dbReference type="NCBI Taxonomy" id="1605891"/>
    <lineage>
        <taxon>Bacteria</taxon>
        <taxon>Pseudomonadati</taxon>
        <taxon>Pseudomonadota</taxon>
        <taxon>Gammaproteobacteria</taxon>
        <taxon>Lysobacterales</taxon>
        <taxon>Lysobacteraceae</taxon>
        <taxon>Marilutibacter</taxon>
    </lineage>
</organism>
<dbReference type="AlphaFoldDB" id="A0A508BAK9"/>
<sequence length="556" mass="59709">MVAADAGRDRAAGRFDAVPRRRSAALSRAPVQTDTMKNSFVQSMAWLHTWAGLVVGWLLFAIFVGGTLACFDKELDDWMRPALHGVQAPERPAFDAALALSRERAPEAHAWYVTAGNDRERAMESYVYFDDGSHTRQALDPLSGAPVPDTAGGDFFFTLHYNLHAGTVGMYIVGLAGMLMLVALVAGVLIHKRIFKDFFTFRPKSGGQRAWLDGHNVTGVLGLPFHLMIAYTGVAIFVANYMFAGVNAAYDGDILKFYEEAGDLYERPEVGEPLARLHSVDALVEDAQRRLGAPVTWASVHHPDDASATISFGGDHSRAVAWNLRQVFYDATDGRFLHQTGAPGGGYASYSYLGGMHMAQFGGAALRWLYFLMGVAGCVMIASGMQVWVNKRARRVAAAGVLSGYGLVRGLNVGVVAGMPLACVSMLLANRLLPADLGDRAAAEIAVFCAVWVLAAVWGTWRDRLGRGWRDLFAATAAALLAVPLVNAVATPDSQLLATLGRGEYALAAVDLGALAFAIGYAALAWRQTRSQPSGLAARPQRSEREQAASAAVETG</sequence>
<dbReference type="PANTHER" id="PTHR34219">
    <property type="entry name" value="IRON-REGULATED INNER MEMBRANE PROTEIN-RELATED"/>
    <property type="match status" value="1"/>
</dbReference>
<proteinExistence type="predicted"/>
<evidence type="ECO:0000313" key="2">
    <source>
        <dbReference type="Proteomes" id="UP000320431"/>
    </source>
</evidence>
<comment type="caution">
    <text evidence="1">The sequence shown here is derived from an EMBL/GenBank/DDBJ whole genome shotgun (WGS) entry which is preliminary data.</text>
</comment>
<name>A0A508BAK9_9GAMM</name>
<dbReference type="Pfam" id="PF03929">
    <property type="entry name" value="PepSY_TM"/>
    <property type="match status" value="1"/>
</dbReference>
<dbReference type="InterPro" id="IPR005625">
    <property type="entry name" value="PepSY-ass_TM"/>
</dbReference>
<evidence type="ECO:0000313" key="1">
    <source>
        <dbReference type="EMBL" id="KAB8198129.1"/>
    </source>
</evidence>
<dbReference type="PANTHER" id="PTHR34219:SF4">
    <property type="entry name" value="PEPSY DOMAIN-CONTAINING PROTEIN"/>
    <property type="match status" value="1"/>
</dbReference>
<accession>A0A508BAK9</accession>
<dbReference type="EMBL" id="VICD02000049">
    <property type="protein sequence ID" value="KAB8198129.1"/>
    <property type="molecule type" value="Genomic_DNA"/>
</dbReference>
<protein>
    <submittedName>
        <fullName evidence="1">PepSY domain-containing protein</fullName>
    </submittedName>
</protein>